<feature type="transmembrane region" description="Helical" evidence="1">
    <location>
        <begin position="171"/>
        <end position="189"/>
    </location>
</feature>
<keyword evidence="1" id="KW-0812">Transmembrane</keyword>
<gene>
    <name evidence="2" type="ORF">GCM10007933_13320</name>
</gene>
<comment type="caution">
    <text evidence="2">The sequence shown here is derived from an EMBL/GenBank/DDBJ whole genome shotgun (WGS) entry which is preliminary data.</text>
</comment>
<feature type="transmembrane region" description="Helical" evidence="1">
    <location>
        <begin position="23"/>
        <end position="43"/>
    </location>
</feature>
<feature type="transmembrane region" description="Helical" evidence="1">
    <location>
        <begin position="102"/>
        <end position="123"/>
    </location>
</feature>
<feature type="transmembrane region" description="Helical" evidence="1">
    <location>
        <begin position="69"/>
        <end position="90"/>
    </location>
</feature>
<evidence type="ECO:0008006" key="4">
    <source>
        <dbReference type="Google" id="ProtNLM"/>
    </source>
</evidence>
<proteinExistence type="predicted"/>
<protein>
    <recommendedName>
        <fullName evidence="4">DUF998 domain-containing protein</fullName>
    </recommendedName>
</protein>
<keyword evidence="1" id="KW-1133">Transmembrane helix</keyword>
<evidence type="ECO:0000313" key="3">
    <source>
        <dbReference type="Proteomes" id="UP001157167"/>
    </source>
</evidence>
<evidence type="ECO:0000256" key="1">
    <source>
        <dbReference type="SAM" id="Phobius"/>
    </source>
</evidence>
<keyword evidence="1" id="KW-0472">Membrane</keyword>
<feature type="transmembrane region" description="Helical" evidence="1">
    <location>
        <begin position="201"/>
        <end position="219"/>
    </location>
</feature>
<organism evidence="2 3">
    <name type="scientific">Zoogloea oryzae</name>
    <dbReference type="NCBI Taxonomy" id="310767"/>
    <lineage>
        <taxon>Bacteria</taxon>
        <taxon>Pseudomonadati</taxon>
        <taxon>Pseudomonadota</taxon>
        <taxon>Betaproteobacteria</taxon>
        <taxon>Rhodocyclales</taxon>
        <taxon>Zoogloeaceae</taxon>
        <taxon>Zoogloea</taxon>
    </lineage>
</organism>
<dbReference type="InterPro" id="IPR009339">
    <property type="entry name" value="DUF998"/>
</dbReference>
<name>A0ABQ6F8I3_9RHOO</name>
<keyword evidence="3" id="KW-1185">Reference proteome</keyword>
<dbReference type="Pfam" id="PF06197">
    <property type="entry name" value="DUF998"/>
    <property type="match status" value="1"/>
</dbReference>
<dbReference type="EMBL" id="BSPX01000014">
    <property type="protein sequence ID" value="GLT21878.1"/>
    <property type="molecule type" value="Genomic_DNA"/>
</dbReference>
<accession>A0ABQ6F8I3</accession>
<evidence type="ECO:0000313" key="2">
    <source>
        <dbReference type="EMBL" id="GLT21878.1"/>
    </source>
</evidence>
<dbReference type="Proteomes" id="UP001157167">
    <property type="component" value="Unassembled WGS sequence"/>
</dbReference>
<sequence length="235" mass="24677">MRSPSDETGPTQCGTGTANLRRAGLFCGLLAPLLWAAAILLAGELRPGFDHVSQYISELGERDSSTGTFMRFGGFIASGILIVGYAAAFYATAARISDRPRLALLVAALIAVDGLGRIGAGIFSCEPGCAAPEVLSQRLHGLSATSAFLALAAAALLGALLFRGDARLQPLSAYSFASGCAGLIFLALMSASEATHVHTGLYERLASGALTLWIFMTAWRLRMLCCDKTADERTR</sequence>
<reference evidence="3" key="1">
    <citation type="journal article" date="2019" name="Int. J. Syst. Evol. Microbiol.">
        <title>The Global Catalogue of Microorganisms (GCM) 10K type strain sequencing project: providing services to taxonomists for standard genome sequencing and annotation.</title>
        <authorList>
            <consortium name="The Broad Institute Genomics Platform"/>
            <consortium name="The Broad Institute Genome Sequencing Center for Infectious Disease"/>
            <person name="Wu L."/>
            <person name="Ma J."/>
        </authorList>
    </citation>
    <scope>NUCLEOTIDE SEQUENCE [LARGE SCALE GENOMIC DNA]</scope>
    <source>
        <strain evidence="3">NBRC 102407</strain>
    </source>
</reference>
<feature type="transmembrane region" description="Helical" evidence="1">
    <location>
        <begin position="143"/>
        <end position="162"/>
    </location>
</feature>